<evidence type="ECO:0000259" key="7">
    <source>
        <dbReference type="Pfam" id="PF01593"/>
    </source>
</evidence>
<evidence type="ECO:0000256" key="2">
    <source>
        <dbReference type="ARBA" id="ARBA00022746"/>
    </source>
</evidence>
<accession>A0ABU3PRG0</accession>
<dbReference type="InterPro" id="IPR002937">
    <property type="entry name" value="Amino_oxidase"/>
</dbReference>
<reference evidence="8 9" key="1">
    <citation type="submission" date="2023-08" db="EMBL/GenBank/DDBJ databases">
        <title>Nocardioides seae sp. nov., a bacterium isolated from a soil.</title>
        <authorList>
            <person name="Wang X."/>
        </authorList>
    </citation>
    <scope>NUCLEOTIDE SEQUENCE [LARGE SCALE GENOMIC DNA]</scope>
    <source>
        <strain evidence="8 9">YZH12</strain>
    </source>
</reference>
<feature type="chain" id="PRO_5045371793" evidence="6">
    <location>
        <begin position="21"/>
        <end position="553"/>
    </location>
</feature>
<dbReference type="InterPro" id="IPR036188">
    <property type="entry name" value="FAD/NAD-bd_sf"/>
</dbReference>
<sequence length="553" mass="59234">MKPLRRVVVVGGGVAGLATAALLAADGHDVELVEKNDDLGGRAGSWERDGFRFDTGPSWWLMPEVFDHFFRLLGTSTAEQLDLVRLDPGYRVFFEGVPGAMDVADDAERNQALFESVEPGAGAGLEAYLESARTAYDLAVDRFLYTSFDHPRAFLDRRVLARGPRLASLLGRDLESFVAARFADRRLRQVLGYPAVFLGSSPDRTPAIYHLMSWLDLADGVRYPAGGFTRLVDVLARLARERGARLRTGVTATAVLTHASSPRGADRRRARVTGVRVVDADGTESDLPADVVVGAADLHHVETRLLPEQLRTFPQRWWDKAVSGPGAVLVCLGVRGELPELAHHSLFFTEDWRSNFDAVFEAPTRVPDPASLYVCRPSATDDTVAPEGHENLFVLVPVPPDPGIGHGGEDGAGDAQVEAVADRAIDLVASWAGVPDLAERVVVRRTIGPADFVDGVNAWSGGALGPAHVMRQSAFFRAGNSSRKVRGLYYAGASTVPGIGLPMCLISAELIRKRLAGDTSVGPSAEPPRPAPRSQAGASESSAASAEPVVDAS</sequence>
<feature type="region of interest" description="Disordered" evidence="5">
    <location>
        <begin position="518"/>
        <end position="553"/>
    </location>
</feature>
<dbReference type="NCBIfam" id="TIGR02734">
    <property type="entry name" value="crtI_fam"/>
    <property type="match status" value="1"/>
</dbReference>
<dbReference type="GO" id="GO:0016491">
    <property type="term" value="F:oxidoreductase activity"/>
    <property type="evidence" value="ECO:0007669"/>
    <property type="project" value="UniProtKB-KW"/>
</dbReference>
<dbReference type="SUPFAM" id="SSF51905">
    <property type="entry name" value="FAD/NAD(P)-binding domain"/>
    <property type="match status" value="1"/>
</dbReference>
<feature type="domain" description="Amine oxidase" evidence="7">
    <location>
        <begin position="14"/>
        <end position="508"/>
    </location>
</feature>
<keyword evidence="6" id="KW-0732">Signal</keyword>
<gene>
    <name evidence="8" type="primary">crtI</name>
    <name evidence="8" type="ORF">RDV89_00185</name>
</gene>
<keyword evidence="9" id="KW-1185">Reference proteome</keyword>
<evidence type="ECO:0000256" key="1">
    <source>
        <dbReference type="ARBA" id="ARBA00004829"/>
    </source>
</evidence>
<comment type="similarity">
    <text evidence="4">Belongs to the carotenoid/retinoid oxidoreductase family.</text>
</comment>
<name>A0ABU3PRG0_9ACTN</name>
<feature type="compositionally biased region" description="Low complexity" evidence="5">
    <location>
        <begin position="532"/>
        <end position="553"/>
    </location>
</feature>
<proteinExistence type="inferred from homology"/>
<protein>
    <submittedName>
        <fullName evidence="8">Phytoene desaturase family protein</fullName>
        <ecNumber evidence="8">1.-.-.-</ecNumber>
    </submittedName>
</protein>
<dbReference type="Gene3D" id="3.50.50.60">
    <property type="entry name" value="FAD/NAD(P)-binding domain"/>
    <property type="match status" value="2"/>
</dbReference>
<evidence type="ECO:0000256" key="6">
    <source>
        <dbReference type="SAM" id="SignalP"/>
    </source>
</evidence>
<evidence type="ECO:0000313" key="8">
    <source>
        <dbReference type="EMBL" id="MDT9591462.1"/>
    </source>
</evidence>
<evidence type="ECO:0000313" key="9">
    <source>
        <dbReference type="Proteomes" id="UP001268542"/>
    </source>
</evidence>
<comment type="caution">
    <text evidence="8">The sequence shown here is derived from an EMBL/GenBank/DDBJ whole genome shotgun (WGS) entry which is preliminary data.</text>
</comment>
<dbReference type="EMBL" id="JAVYII010000001">
    <property type="protein sequence ID" value="MDT9591462.1"/>
    <property type="molecule type" value="Genomic_DNA"/>
</dbReference>
<evidence type="ECO:0000256" key="5">
    <source>
        <dbReference type="SAM" id="MobiDB-lite"/>
    </source>
</evidence>
<dbReference type="InterPro" id="IPR014105">
    <property type="entry name" value="Carotenoid/retinoid_OxRdtase"/>
</dbReference>
<dbReference type="Proteomes" id="UP001268542">
    <property type="component" value="Unassembled WGS sequence"/>
</dbReference>
<organism evidence="8 9">
    <name type="scientific">Nocardioides imazamoxiresistens</name>
    <dbReference type="NCBI Taxonomy" id="3231893"/>
    <lineage>
        <taxon>Bacteria</taxon>
        <taxon>Bacillati</taxon>
        <taxon>Actinomycetota</taxon>
        <taxon>Actinomycetes</taxon>
        <taxon>Propionibacteriales</taxon>
        <taxon>Nocardioidaceae</taxon>
        <taxon>Nocardioides</taxon>
    </lineage>
</organism>
<feature type="signal peptide" evidence="6">
    <location>
        <begin position="1"/>
        <end position="20"/>
    </location>
</feature>
<dbReference type="PANTHER" id="PTHR43734">
    <property type="entry name" value="PHYTOENE DESATURASE"/>
    <property type="match status" value="1"/>
</dbReference>
<dbReference type="PANTHER" id="PTHR43734:SF1">
    <property type="entry name" value="PHYTOENE DESATURASE"/>
    <property type="match status" value="1"/>
</dbReference>
<evidence type="ECO:0000256" key="4">
    <source>
        <dbReference type="RuleBase" id="RU362075"/>
    </source>
</evidence>
<dbReference type="Pfam" id="PF01593">
    <property type="entry name" value="Amino_oxidase"/>
    <property type="match status" value="1"/>
</dbReference>
<dbReference type="RefSeq" id="WP_315730426.1">
    <property type="nucleotide sequence ID" value="NZ_JAVYII010000001.1"/>
</dbReference>
<dbReference type="EC" id="1.-.-.-" evidence="8"/>
<comment type="pathway">
    <text evidence="1 4">Carotenoid biosynthesis.</text>
</comment>
<keyword evidence="2 4" id="KW-0125">Carotenoid biosynthesis</keyword>
<keyword evidence="3 4" id="KW-0560">Oxidoreductase</keyword>
<evidence type="ECO:0000256" key="3">
    <source>
        <dbReference type="ARBA" id="ARBA00023002"/>
    </source>
</evidence>